<evidence type="ECO:0000313" key="2">
    <source>
        <dbReference type="EMBL" id="MBD1427297.1"/>
    </source>
</evidence>
<dbReference type="Proteomes" id="UP000606494">
    <property type="component" value="Unassembled WGS sequence"/>
</dbReference>
<feature type="domain" description="GP-PDE" evidence="1">
    <location>
        <begin position="34"/>
        <end position="305"/>
    </location>
</feature>
<comment type="caution">
    <text evidence="2">The sequence shown here is derived from an EMBL/GenBank/DDBJ whole genome shotgun (WGS) entry which is preliminary data.</text>
</comment>
<dbReference type="PROSITE" id="PS51257">
    <property type="entry name" value="PROKAR_LIPOPROTEIN"/>
    <property type="match status" value="1"/>
</dbReference>
<dbReference type="Gene3D" id="3.20.20.190">
    <property type="entry name" value="Phosphatidylinositol (PI) phosphodiesterase"/>
    <property type="match status" value="1"/>
</dbReference>
<protein>
    <submittedName>
        <fullName evidence="2">Glycerophosphodiester phosphodiesterase</fullName>
    </submittedName>
</protein>
<dbReference type="PROSITE" id="PS51704">
    <property type="entry name" value="GP_PDE"/>
    <property type="match status" value="1"/>
</dbReference>
<proteinExistence type="predicted"/>
<name>A0ABR7Y7M3_9SPHI</name>
<evidence type="ECO:0000259" key="1">
    <source>
        <dbReference type="PROSITE" id="PS51704"/>
    </source>
</evidence>
<keyword evidence="3" id="KW-1185">Reference proteome</keyword>
<dbReference type="EMBL" id="JACNYK010000006">
    <property type="protein sequence ID" value="MBD1427297.1"/>
    <property type="molecule type" value="Genomic_DNA"/>
</dbReference>
<dbReference type="RefSeq" id="WP_190310454.1">
    <property type="nucleotide sequence ID" value="NZ_JACNYK010000006.1"/>
</dbReference>
<dbReference type="InterPro" id="IPR017946">
    <property type="entry name" value="PLC-like_Pdiesterase_TIM-brl"/>
</dbReference>
<dbReference type="SUPFAM" id="SSF51695">
    <property type="entry name" value="PLC-like phosphodiesterases"/>
    <property type="match status" value="1"/>
</dbReference>
<gene>
    <name evidence="2" type="ORF">H8B17_17095</name>
</gene>
<dbReference type="Pfam" id="PF03009">
    <property type="entry name" value="GDPD"/>
    <property type="match status" value="1"/>
</dbReference>
<dbReference type="PANTHER" id="PTHR46211">
    <property type="entry name" value="GLYCEROPHOSPHORYL DIESTER PHOSPHODIESTERASE"/>
    <property type="match status" value="1"/>
</dbReference>
<evidence type="ECO:0000313" key="3">
    <source>
        <dbReference type="Proteomes" id="UP000606494"/>
    </source>
</evidence>
<dbReference type="PANTHER" id="PTHR46211:SF14">
    <property type="entry name" value="GLYCEROPHOSPHODIESTER PHOSPHODIESTERASE"/>
    <property type="match status" value="1"/>
</dbReference>
<organism evidence="2 3">
    <name type="scientific">Sphingobacterium arenae</name>
    <dbReference type="NCBI Taxonomy" id="1280598"/>
    <lineage>
        <taxon>Bacteria</taxon>
        <taxon>Pseudomonadati</taxon>
        <taxon>Bacteroidota</taxon>
        <taxon>Sphingobacteriia</taxon>
        <taxon>Sphingobacteriales</taxon>
        <taxon>Sphingobacteriaceae</taxon>
        <taxon>Sphingobacterium</taxon>
    </lineage>
</organism>
<dbReference type="InterPro" id="IPR030395">
    <property type="entry name" value="GP_PDE_dom"/>
</dbReference>
<sequence>MKFFLILIIAGFTTSCSTMKGQQARKQPAEFPAFDTESHRGGRGVMPENTIPAMLYSLSLHGITTLEMDVRATADGKLVLGHDNYLNPWFTRKPNGDDLTKDEKDRYPVMQMTYAELKQFDVGLKVHPLFAKQRKMEASIPLLEDVIDSVQHVIEKEGREQVFYNIETKSSEAGDHKYNPVPEEFVKLLMGVVEKKGITPYVIVQSADVRTLRVLKDKYPHVRTSYLVGARRKDFTVEEDLELLGFQPDIYSPNFKYISQEDVEKCQTMGMKVVVWTPNTKKEIEELKAMGVDGIITDYPELLLD</sequence>
<reference evidence="2 3" key="1">
    <citation type="submission" date="2020-08" db="EMBL/GenBank/DDBJ databases">
        <title>Sphingobacterium sp. DN00404 isolated from aquaculture water.</title>
        <authorList>
            <person name="Zhang M."/>
        </authorList>
    </citation>
    <scope>NUCLEOTIDE SEQUENCE [LARGE SCALE GENOMIC DNA]</scope>
    <source>
        <strain evidence="2 3">KCTC 32294</strain>
    </source>
</reference>
<accession>A0ABR7Y7M3</accession>